<keyword evidence="4" id="KW-0238">DNA-binding</keyword>
<dbReference type="OrthoDB" id="5424793at2759"/>
<keyword evidence="3" id="KW-0805">Transcription regulation</keyword>
<evidence type="ECO:0000256" key="1">
    <source>
        <dbReference type="ARBA" id="ARBA00004123"/>
    </source>
</evidence>
<dbReference type="SMART" id="SM00066">
    <property type="entry name" value="GAL4"/>
    <property type="match status" value="1"/>
</dbReference>
<keyword evidence="10" id="KW-1185">Reference proteome</keyword>
<dbReference type="InterPro" id="IPR036864">
    <property type="entry name" value="Zn2-C6_fun-type_DNA-bd_sf"/>
</dbReference>
<comment type="subcellular location">
    <subcellularLocation>
        <location evidence="1">Nucleus</location>
    </subcellularLocation>
</comment>
<feature type="compositionally biased region" description="Polar residues" evidence="7">
    <location>
        <begin position="103"/>
        <end position="113"/>
    </location>
</feature>
<gene>
    <name evidence="9" type="ORF">CC80DRAFT_210541</name>
</gene>
<keyword evidence="5" id="KW-0804">Transcription</keyword>
<evidence type="ECO:0000256" key="6">
    <source>
        <dbReference type="ARBA" id="ARBA00023242"/>
    </source>
</evidence>
<dbReference type="PANTHER" id="PTHR31845">
    <property type="entry name" value="FINGER DOMAIN PROTEIN, PUTATIVE-RELATED"/>
    <property type="match status" value="1"/>
</dbReference>
<dbReference type="CDD" id="cd00067">
    <property type="entry name" value="GAL4"/>
    <property type="match status" value="1"/>
</dbReference>
<dbReference type="Gene3D" id="4.10.240.10">
    <property type="entry name" value="Zn(2)-C6 fungal-type DNA-binding domain"/>
    <property type="match status" value="1"/>
</dbReference>
<organism evidence="9 10">
    <name type="scientific">Byssothecium circinans</name>
    <dbReference type="NCBI Taxonomy" id="147558"/>
    <lineage>
        <taxon>Eukaryota</taxon>
        <taxon>Fungi</taxon>
        <taxon>Dikarya</taxon>
        <taxon>Ascomycota</taxon>
        <taxon>Pezizomycotina</taxon>
        <taxon>Dothideomycetes</taxon>
        <taxon>Pleosporomycetidae</taxon>
        <taxon>Pleosporales</taxon>
        <taxon>Massarineae</taxon>
        <taxon>Massarinaceae</taxon>
        <taxon>Byssothecium</taxon>
    </lineage>
</organism>
<keyword evidence="6" id="KW-0539">Nucleus</keyword>
<feature type="domain" description="Zn(2)-C6 fungal-type" evidence="8">
    <location>
        <begin position="20"/>
        <end position="52"/>
    </location>
</feature>
<evidence type="ECO:0000313" key="9">
    <source>
        <dbReference type="EMBL" id="KAF1951391.1"/>
    </source>
</evidence>
<feature type="region of interest" description="Disordered" evidence="7">
    <location>
        <begin position="165"/>
        <end position="185"/>
    </location>
</feature>
<protein>
    <recommendedName>
        <fullName evidence="8">Zn(2)-C6 fungal-type domain-containing protein</fullName>
    </recommendedName>
</protein>
<dbReference type="GO" id="GO:0000976">
    <property type="term" value="F:transcription cis-regulatory region binding"/>
    <property type="evidence" value="ECO:0007669"/>
    <property type="project" value="TreeGrafter"/>
</dbReference>
<evidence type="ECO:0000256" key="2">
    <source>
        <dbReference type="ARBA" id="ARBA00022723"/>
    </source>
</evidence>
<dbReference type="PROSITE" id="PS50048">
    <property type="entry name" value="ZN2_CY6_FUNGAL_2"/>
    <property type="match status" value="1"/>
</dbReference>
<dbReference type="GO" id="GO:0005634">
    <property type="term" value="C:nucleus"/>
    <property type="evidence" value="ECO:0007669"/>
    <property type="project" value="UniProtKB-SubCell"/>
</dbReference>
<evidence type="ECO:0000256" key="5">
    <source>
        <dbReference type="ARBA" id="ARBA00023163"/>
    </source>
</evidence>
<dbReference type="AlphaFoldDB" id="A0A6A5TFN3"/>
<evidence type="ECO:0000256" key="3">
    <source>
        <dbReference type="ARBA" id="ARBA00023015"/>
    </source>
</evidence>
<keyword evidence="2" id="KW-0479">Metal-binding</keyword>
<sequence>MEGIEPPAADKAIPPRVLQACQRCRSLKTRCLPSEQTGTCKRCFTANRDCIWAETPRKPRRARGPSRIVQVEQKIDGLVASIVYAEATRHNSAPTEARLAADSNPSHSFQAPSDKSRAFPRSWLPLPESLEPQDVELDQDAEAAQKDAEPTRQFIEKIREIHSFGDGDDLSKAPNGVFQGSHKTEPGIENDTVKCLLANGEADELLKEYRSMCSSFPFVTLSPAVSASDLHSTKPMLFLAIITAASWKNRLRQKKLDRVYRTNLADRTIVTPRRTLSLLQSILVYLSRYHFLFSHKTQQIYSLQQVAIGIALDMGLHQRSKRSFMDVPGHPPAASWSRSEQCERQRTFLGCYYMSSMIACGLQKPNLLKYTEYMAECGRSLRQSCEFASDAILARLVHLRRLDDQIHDSFYTEDTFELDLADPRILMNFRFMQTQINDPQDYGCSAELQRVIDLSSSFTSVQLHALALRSPASSTRPNPQDPTQINALLAALEACKRHLDLLLGIPASEYHLISFSEWMRLPYVLITLARLCTPSDTLSAAQWDVKTAHERARLDLYLDSLCYRMQGVSTSNFDFWYIMKMILEQMKEWFIRKINPKSARSTQVNAGGIPTPSTMDNSSAEYASRGTLDQTMPNGESVFAHCPVDHTDIAMGEASMSASEDPFAFMQRPDFDMDRFFDLGLWSDETYTDMGFGGGMRF</sequence>
<dbReference type="GO" id="GO:0008270">
    <property type="term" value="F:zinc ion binding"/>
    <property type="evidence" value="ECO:0007669"/>
    <property type="project" value="InterPro"/>
</dbReference>
<dbReference type="EMBL" id="ML977018">
    <property type="protein sequence ID" value="KAF1951391.1"/>
    <property type="molecule type" value="Genomic_DNA"/>
</dbReference>
<dbReference type="Pfam" id="PF04082">
    <property type="entry name" value="Fungal_trans"/>
    <property type="match status" value="1"/>
</dbReference>
<evidence type="ECO:0000256" key="7">
    <source>
        <dbReference type="SAM" id="MobiDB-lite"/>
    </source>
</evidence>
<dbReference type="SUPFAM" id="SSF57701">
    <property type="entry name" value="Zn2/Cys6 DNA-binding domain"/>
    <property type="match status" value="1"/>
</dbReference>
<dbReference type="InterPro" id="IPR051089">
    <property type="entry name" value="prtT"/>
</dbReference>
<dbReference type="CDD" id="cd12148">
    <property type="entry name" value="fungal_TF_MHR"/>
    <property type="match status" value="1"/>
</dbReference>
<name>A0A6A5TFN3_9PLEO</name>
<dbReference type="PROSITE" id="PS00463">
    <property type="entry name" value="ZN2_CY6_FUNGAL_1"/>
    <property type="match status" value="1"/>
</dbReference>
<feature type="region of interest" description="Disordered" evidence="7">
    <location>
        <begin position="100"/>
        <end position="125"/>
    </location>
</feature>
<proteinExistence type="predicted"/>
<dbReference type="PANTHER" id="PTHR31845:SF10">
    <property type="entry name" value="ZN(II)2CYS6 TRANSCRIPTION FACTOR (EUROFUNG)"/>
    <property type="match status" value="1"/>
</dbReference>
<dbReference type="GO" id="GO:0000981">
    <property type="term" value="F:DNA-binding transcription factor activity, RNA polymerase II-specific"/>
    <property type="evidence" value="ECO:0007669"/>
    <property type="project" value="InterPro"/>
</dbReference>
<dbReference type="Proteomes" id="UP000800035">
    <property type="component" value="Unassembled WGS sequence"/>
</dbReference>
<dbReference type="InterPro" id="IPR007219">
    <property type="entry name" value="XnlR_reg_dom"/>
</dbReference>
<feature type="region of interest" description="Disordered" evidence="7">
    <location>
        <begin position="601"/>
        <end position="620"/>
    </location>
</feature>
<evidence type="ECO:0000259" key="8">
    <source>
        <dbReference type="PROSITE" id="PS50048"/>
    </source>
</evidence>
<accession>A0A6A5TFN3</accession>
<reference evidence="9" key="1">
    <citation type="journal article" date="2020" name="Stud. Mycol.">
        <title>101 Dothideomycetes genomes: a test case for predicting lifestyles and emergence of pathogens.</title>
        <authorList>
            <person name="Haridas S."/>
            <person name="Albert R."/>
            <person name="Binder M."/>
            <person name="Bloem J."/>
            <person name="Labutti K."/>
            <person name="Salamov A."/>
            <person name="Andreopoulos B."/>
            <person name="Baker S."/>
            <person name="Barry K."/>
            <person name="Bills G."/>
            <person name="Bluhm B."/>
            <person name="Cannon C."/>
            <person name="Castanera R."/>
            <person name="Culley D."/>
            <person name="Daum C."/>
            <person name="Ezra D."/>
            <person name="Gonzalez J."/>
            <person name="Henrissat B."/>
            <person name="Kuo A."/>
            <person name="Liang C."/>
            <person name="Lipzen A."/>
            <person name="Lutzoni F."/>
            <person name="Magnuson J."/>
            <person name="Mondo S."/>
            <person name="Nolan M."/>
            <person name="Ohm R."/>
            <person name="Pangilinan J."/>
            <person name="Park H.-J."/>
            <person name="Ramirez L."/>
            <person name="Alfaro M."/>
            <person name="Sun H."/>
            <person name="Tritt A."/>
            <person name="Yoshinaga Y."/>
            <person name="Zwiers L.-H."/>
            <person name="Turgeon B."/>
            <person name="Goodwin S."/>
            <person name="Spatafora J."/>
            <person name="Crous P."/>
            <person name="Grigoriev I."/>
        </authorList>
    </citation>
    <scope>NUCLEOTIDE SEQUENCE</scope>
    <source>
        <strain evidence="9">CBS 675.92</strain>
    </source>
</reference>
<evidence type="ECO:0000256" key="4">
    <source>
        <dbReference type="ARBA" id="ARBA00023125"/>
    </source>
</evidence>
<dbReference type="InterPro" id="IPR001138">
    <property type="entry name" value="Zn2Cys6_DnaBD"/>
</dbReference>
<dbReference type="GO" id="GO:0006351">
    <property type="term" value="P:DNA-templated transcription"/>
    <property type="evidence" value="ECO:0007669"/>
    <property type="project" value="InterPro"/>
</dbReference>
<evidence type="ECO:0000313" key="10">
    <source>
        <dbReference type="Proteomes" id="UP000800035"/>
    </source>
</evidence>